<dbReference type="Proteomes" id="UP001372834">
    <property type="component" value="Unassembled WGS sequence"/>
</dbReference>
<proteinExistence type="predicted"/>
<dbReference type="AlphaFoldDB" id="A0AAN8PSY6"/>
<name>A0AAN8PSY6_POLSC</name>
<gene>
    <name evidence="2" type="ORF">RUM43_014015</name>
</gene>
<feature type="transmembrane region" description="Helical" evidence="1">
    <location>
        <begin position="43"/>
        <end position="63"/>
    </location>
</feature>
<keyword evidence="1" id="KW-0472">Membrane</keyword>
<keyword evidence="1" id="KW-0812">Transmembrane</keyword>
<dbReference type="EMBL" id="JAWJWE010000043">
    <property type="protein sequence ID" value="KAK6617787.1"/>
    <property type="molecule type" value="Genomic_DNA"/>
</dbReference>
<evidence type="ECO:0000313" key="2">
    <source>
        <dbReference type="EMBL" id="KAK6617787.1"/>
    </source>
</evidence>
<sequence>MWTSRKGENPLVAYHIEAKCSYGAYISERPDPKERSERKDTRILLKYNQIILVYCFLILPVHLDTVICAMKNEYV</sequence>
<keyword evidence="1" id="KW-1133">Transmembrane helix</keyword>
<organism evidence="2 3">
    <name type="scientific">Polyplax serrata</name>
    <name type="common">Common mouse louse</name>
    <dbReference type="NCBI Taxonomy" id="468196"/>
    <lineage>
        <taxon>Eukaryota</taxon>
        <taxon>Metazoa</taxon>
        <taxon>Ecdysozoa</taxon>
        <taxon>Arthropoda</taxon>
        <taxon>Hexapoda</taxon>
        <taxon>Insecta</taxon>
        <taxon>Pterygota</taxon>
        <taxon>Neoptera</taxon>
        <taxon>Paraneoptera</taxon>
        <taxon>Psocodea</taxon>
        <taxon>Troctomorpha</taxon>
        <taxon>Phthiraptera</taxon>
        <taxon>Anoplura</taxon>
        <taxon>Polyplacidae</taxon>
        <taxon>Polyplax</taxon>
    </lineage>
</organism>
<comment type="caution">
    <text evidence="2">The sequence shown here is derived from an EMBL/GenBank/DDBJ whole genome shotgun (WGS) entry which is preliminary data.</text>
</comment>
<evidence type="ECO:0000313" key="3">
    <source>
        <dbReference type="Proteomes" id="UP001372834"/>
    </source>
</evidence>
<accession>A0AAN8PSY6</accession>
<protein>
    <submittedName>
        <fullName evidence="2">Uncharacterized protein</fullName>
    </submittedName>
</protein>
<reference evidence="2 3" key="1">
    <citation type="submission" date="2023-10" db="EMBL/GenBank/DDBJ databases">
        <title>Genomes of two closely related lineages of the louse Polyplax serrata with different host specificities.</title>
        <authorList>
            <person name="Martinu J."/>
            <person name="Tarabai H."/>
            <person name="Stefka J."/>
            <person name="Hypsa V."/>
        </authorList>
    </citation>
    <scope>NUCLEOTIDE SEQUENCE [LARGE SCALE GENOMIC DNA]</scope>
    <source>
        <strain evidence="2">HR10_N</strain>
    </source>
</reference>
<evidence type="ECO:0000256" key="1">
    <source>
        <dbReference type="SAM" id="Phobius"/>
    </source>
</evidence>